<name>A0ABM8I5M5_9FIRM</name>
<dbReference type="PANTHER" id="PTHR11785">
    <property type="entry name" value="AMINO ACID TRANSPORTER"/>
    <property type="match status" value="1"/>
</dbReference>
<feature type="transmembrane region" description="Helical" evidence="5">
    <location>
        <begin position="51"/>
        <end position="73"/>
    </location>
</feature>
<accession>A0ABM8I5M5</accession>
<dbReference type="InterPro" id="IPR002293">
    <property type="entry name" value="AA/rel_permease1"/>
</dbReference>
<evidence type="ECO:0000313" key="6">
    <source>
        <dbReference type="EMBL" id="BDZ77675.1"/>
    </source>
</evidence>
<feature type="transmembrane region" description="Helical" evidence="5">
    <location>
        <begin position="229"/>
        <end position="252"/>
    </location>
</feature>
<keyword evidence="7" id="KW-1185">Reference proteome</keyword>
<evidence type="ECO:0000256" key="1">
    <source>
        <dbReference type="ARBA" id="ARBA00004141"/>
    </source>
</evidence>
<dbReference type="PROSITE" id="PS51257">
    <property type="entry name" value="PROKAR_LIPOPROTEIN"/>
    <property type="match status" value="1"/>
</dbReference>
<keyword evidence="3 5" id="KW-1133">Transmembrane helix</keyword>
<dbReference type="InterPro" id="IPR050598">
    <property type="entry name" value="AminoAcid_Transporter"/>
</dbReference>
<evidence type="ECO:0000313" key="7">
    <source>
        <dbReference type="Proteomes" id="UP001305815"/>
    </source>
</evidence>
<gene>
    <name evidence="6" type="ORF">Lac1_18580</name>
</gene>
<feature type="transmembrane region" description="Helical" evidence="5">
    <location>
        <begin position="391"/>
        <end position="410"/>
    </location>
</feature>
<evidence type="ECO:0000256" key="2">
    <source>
        <dbReference type="ARBA" id="ARBA00022692"/>
    </source>
</evidence>
<dbReference type="Gene3D" id="1.20.1740.10">
    <property type="entry name" value="Amino acid/polyamine transporter I"/>
    <property type="match status" value="1"/>
</dbReference>
<feature type="transmembrane region" description="Helical" evidence="5">
    <location>
        <begin position="118"/>
        <end position="142"/>
    </location>
</feature>
<dbReference type="Proteomes" id="UP001305815">
    <property type="component" value="Chromosome"/>
</dbReference>
<dbReference type="Pfam" id="PF13520">
    <property type="entry name" value="AA_permease_2"/>
    <property type="match status" value="1"/>
</dbReference>
<protein>
    <submittedName>
        <fullName evidence="6">Amino acid permease</fullName>
    </submittedName>
</protein>
<feature type="transmembrane region" description="Helical" evidence="5">
    <location>
        <begin position="280"/>
        <end position="305"/>
    </location>
</feature>
<comment type="subcellular location">
    <subcellularLocation>
        <location evidence="1">Membrane</location>
        <topology evidence="1">Multi-pass membrane protein</topology>
    </subcellularLocation>
</comment>
<organism evidence="6 7">
    <name type="scientific">Claveliimonas bilis</name>
    <dbReference type="NCBI Taxonomy" id="3028070"/>
    <lineage>
        <taxon>Bacteria</taxon>
        <taxon>Bacillati</taxon>
        <taxon>Bacillota</taxon>
        <taxon>Clostridia</taxon>
        <taxon>Lachnospirales</taxon>
        <taxon>Lachnospiraceae</taxon>
        <taxon>Claveliimonas</taxon>
    </lineage>
</organism>
<dbReference type="RefSeq" id="WP_230106012.1">
    <property type="nucleotide sequence ID" value="NZ_AP024845.1"/>
</dbReference>
<keyword evidence="2 5" id="KW-0812">Transmembrane</keyword>
<feature type="transmembrane region" description="Helical" evidence="5">
    <location>
        <begin position="154"/>
        <end position="173"/>
    </location>
</feature>
<evidence type="ECO:0000256" key="4">
    <source>
        <dbReference type="ARBA" id="ARBA00023136"/>
    </source>
</evidence>
<reference evidence="7" key="1">
    <citation type="journal article" date="2023" name="Int. J. Syst. Evol. Microbiol.">
        <title>Claveliimonas bilis gen. nov., sp. nov., deoxycholic acid-producing bacteria isolated from human faeces, and reclassification of Sellimonas monacensis Zenner et al. 2021 as Claveliimonas monacensis comb. nov.</title>
        <authorList>
            <person name="Hisatomi A."/>
            <person name="Kastawa N.W.E.P.G."/>
            <person name="Song I."/>
            <person name="Ohkuma M."/>
            <person name="Fukiya S."/>
            <person name="Sakamoto M."/>
        </authorList>
    </citation>
    <scope>NUCLEOTIDE SEQUENCE [LARGE SCALE GENOMIC DNA]</scope>
    <source>
        <strain evidence="7">12BBH14</strain>
    </source>
</reference>
<dbReference type="PIRSF" id="PIRSF006060">
    <property type="entry name" value="AA_transporter"/>
    <property type="match status" value="1"/>
</dbReference>
<feature type="transmembrane region" description="Helical" evidence="5">
    <location>
        <begin position="12"/>
        <end position="31"/>
    </location>
</feature>
<evidence type="ECO:0000256" key="3">
    <source>
        <dbReference type="ARBA" id="ARBA00022989"/>
    </source>
</evidence>
<dbReference type="EMBL" id="AP027742">
    <property type="protein sequence ID" value="BDZ77675.1"/>
    <property type="molecule type" value="Genomic_DNA"/>
</dbReference>
<feature type="transmembrane region" description="Helical" evidence="5">
    <location>
        <begin position="325"/>
        <end position="344"/>
    </location>
</feature>
<dbReference type="PANTHER" id="PTHR11785:SF512">
    <property type="entry name" value="SOBREMESA, ISOFORM B"/>
    <property type="match status" value="1"/>
</dbReference>
<feature type="transmembrane region" description="Helical" evidence="5">
    <location>
        <begin position="350"/>
        <end position="370"/>
    </location>
</feature>
<proteinExistence type="predicted"/>
<feature type="transmembrane region" description="Helical" evidence="5">
    <location>
        <begin position="193"/>
        <end position="217"/>
    </location>
</feature>
<feature type="transmembrane region" description="Helical" evidence="5">
    <location>
        <begin position="85"/>
        <end position="106"/>
    </location>
</feature>
<sequence length="447" mass="46849">MNENKGLKKNLGVATAMATVVGCVIGSGVFFKPQAIYTVTGGAPGLGILAWVITGLASIAAALTFAEVAIMIPKTGGMVAYLEEIYSPIVGFLAGWIQTLVFYPAMISALAVAFAQQAALFVGESFMIPIAVGVIILIIFLNSLGSSVGGGVQVIFTVCKLIPLLLLMVFGFLKGGGGNAIFTPMVGEGLNPAVVLGQLMVAILFAFEGWTNVGAIAGEMKKPGRDLPIAIVGGVSVIMAVYFVINIAYLWVLPADQLASLSAPASAVALELFGEMGGKLVAVGIMISVFGACNGFVLSGSRVAYSLAATKSLPFSDTLAVLNKAQVPVNSIILVGGIGCIYAVSGRFNLLTDLAVISSWMFYTLTFIGVMKLRRDWPDAVRTYKVPLYPVVPIIAIVSGIYVIINQIFLAGIQSTLLSAGSILVTLIGIPVYRNVRKRAVLQEKKR</sequence>
<evidence type="ECO:0000256" key="5">
    <source>
        <dbReference type="SAM" id="Phobius"/>
    </source>
</evidence>
<feature type="transmembrane region" description="Helical" evidence="5">
    <location>
        <begin position="416"/>
        <end position="436"/>
    </location>
</feature>
<keyword evidence="4 5" id="KW-0472">Membrane</keyword>